<keyword evidence="2" id="KW-0732">Signal</keyword>
<keyword evidence="1" id="KW-1133">Transmembrane helix</keyword>
<name>W1PG82_AMBTC</name>
<feature type="signal peptide" evidence="2">
    <location>
        <begin position="1"/>
        <end position="24"/>
    </location>
</feature>
<evidence type="ECO:0000256" key="2">
    <source>
        <dbReference type="SAM" id="SignalP"/>
    </source>
</evidence>
<dbReference type="AlphaFoldDB" id="W1PG82"/>
<dbReference type="Pfam" id="PF01476">
    <property type="entry name" value="LysM"/>
    <property type="match status" value="2"/>
</dbReference>
<dbReference type="SMART" id="SM00257">
    <property type="entry name" value="LysM"/>
    <property type="match status" value="2"/>
</dbReference>
<sequence length="406" mass="42780">MESTWPHSLQFLLFFSLLFSMAFSKSVIEPCNSSTSCNSLLSYLLPSDMKLAEISTKFNINPIELVGSNNLDQQTSQTLILSAKTTIKIPIQCPCINGIRQSVSTLYTVQPIDTIESICTGFGNLVSPDQIKAANDLDNSSSSLESGQSLKIPLPCTCFNNTDNGVTALYLSYVVREGDSLDSIAGAYGTTVTDLVGVNKLGSPSIDPGDILAIPISACSSANMNLYNDSLLVPNGGYALTAGNCIFCSCGPRNLSLHCVPSALSASCPNLQCKGNNLFIGDVEEELMGTGCNVTTCLYRGYVNHKVLSSLSNTYRAQCTSNHSNPLSPSLPPSSIGIPSVHVLPSLAPAAAAPFAGHGFGSGPTAVQIASSATVSTRTSNSAPFILVFLLALMLVFIPFDPNVYS</sequence>
<evidence type="ECO:0000256" key="1">
    <source>
        <dbReference type="SAM" id="Phobius"/>
    </source>
</evidence>
<evidence type="ECO:0000259" key="3">
    <source>
        <dbReference type="PROSITE" id="PS51782"/>
    </source>
</evidence>
<dbReference type="HOGENOM" id="CLU_047073_3_0_1"/>
<dbReference type="SUPFAM" id="SSF54106">
    <property type="entry name" value="LysM domain"/>
    <property type="match status" value="1"/>
</dbReference>
<reference evidence="5" key="1">
    <citation type="journal article" date="2013" name="Science">
        <title>The Amborella genome and the evolution of flowering plants.</title>
        <authorList>
            <consortium name="Amborella Genome Project"/>
        </authorList>
    </citation>
    <scope>NUCLEOTIDE SEQUENCE [LARGE SCALE GENOMIC DNA]</scope>
</reference>
<accession>W1PG82</accession>
<dbReference type="Gramene" id="ERN06978">
    <property type="protein sequence ID" value="ERN06978"/>
    <property type="gene ID" value="AMTR_s00005p00269380"/>
</dbReference>
<dbReference type="Gene3D" id="3.10.350.10">
    <property type="entry name" value="LysM domain"/>
    <property type="match status" value="2"/>
</dbReference>
<feature type="domain" description="LysM" evidence="3">
    <location>
        <begin position="105"/>
        <end position="152"/>
    </location>
</feature>
<dbReference type="InterPro" id="IPR018392">
    <property type="entry name" value="LysM"/>
</dbReference>
<dbReference type="PANTHER" id="PTHR33734:SF28">
    <property type="entry name" value="LYSM DOMAIN-CONTAINING GPI-ANCHORED PROTEIN 1-LIKE"/>
    <property type="match status" value="1"/>
</dbReference>
<dbReference type="InterPro" id="IPR036779">
    <property type="entry name" value="LysM_dom_sf"/>
</dbReference>
<dbReference type="PANTHER" id="PTHR33734">
    <property type="entry name" value="LYSM DOMAIN-CONTAINING GPI-ANCHORED PROTEIN 2"/>
    <property type="match status" value="1"/>
</dbReference>
<dbReference type="OMA" id="WYDESMI"/>
<organism evidence="4 5">
    <name type="scientific">Amborella trichopoda</name>
    <dbReference type="NCBI Taxonomy" id="13333"/>
    <lineage>
        <taxon>Eukaryota</taxon>
        <taxon>Viridiplantae</taxon>
        <taxon>Streptophyta</taxon>
        <taxon>Embryophyta</taxon>
        <taxon>Tracheophyta</taxon>
        <taxon>Spermatophyta</taxon>
        <taxon>Magnoliopsida</taxon>
        <taxon>Amborellales</taxon>
        <taxon>Amborellaceae</taxon>
        <taxon>Amborella</taxon>
    </lineage>
</organism>
<evidence type="ECO:0000313" key="4">
    <source>
        <dbReference type="EMBL" id="ERN06978.1"/>
    </source>
</evidence>
<feature type="domain" description="LysM" evidence="3">
    <location>
        <begin position="171"/>
        <end position="214"/>
    </location>
</feature>
<dbReference type="PROSITE" id="PS51782">
    <property type="entry name" value="LYSM"/>
    <property type="match status" value="2"/>
</dbReference>
<feature type="transmembrane region" description="Helical" evidence="1">
    <location>
        <begin position="382"/>
        <end position="400"/>
    </location>
</feature>
<dbReference type="EMBL" id="KI393866">
    <property type="protein sequence ID" value="ERN06978.1"/>
    <property type="molecule type" value="Genomic_DNA"/>
</dbReference>
<evidence type="ECO:0000313" key="5">
    <source>
        <dbReference type="Proteomes" id="UP000017836"/>
    </source>
</evidence>
<keyword evidence="1" id="KW-0812">Transmembrane</keyword>
<keyword evidence="1" id="KW-0472">Membrane</keyword>
<protein>
    <recommendedName>
        <fullName evidence="3">LysM domain-containing protein</fullName>
    </recommendedName>
</protein>
<dbReference type="Proteomes" id="UP000017836">
    <property type="component" value="Unassembled WGS sequence"/>
</dbReference>
<feature type="chain" id="PRO_5004807356" description="LysM domain-containing protein" evidence="2">
    <location>
        <begin position="25"/>
        <end position="406"/>
    </location>
</feature>
<dbReference type="eggNOG" id="ENOG502QURQ">
    <property type="taxonomic scope" value="Eukaryota"/>
</dbReference>
<proteinExistence type="predicted"/>
<gene>
    <name evidence="4" type="ORF">AMTR_s00005p00269380</name>
</gene>
<keyword evidence="5" id="KW-1185">Reference proteome</keyword>
<dbReference type="CDD" id="cd00118">
    <property type="entry name" value="LysM"/>
    <property type="match status" value="2"/>
</dbReference>